<gene>
    <name evidence="3" type="ORF">DAPPUDRAFT_306447</name>
</gene>
<dbReference type="STRING" id="6669.E9FZ10"/>
<keyword evidence="4" id="KW-1185">Reference proteome</keyword>
<protein>
    <recommendedName>
        <fullName evidence="2">Nuclear receptor-binding factor 2 MIT domain-containing protein</fullName>
    </recommendedName>
</protein>
<dbReference type="AlphaFoldDB" id="E9FZ10"/>
<name>E9FZ10_DAPPU</name>
<evidence type="ECO:0000259" key="2">
    <source>
        <dbReference type="Pfam" id="PF17169"/>
    </source>
</evidence>
<dbReference type="OrthoDB" id="3694230at2759"/>
<proteinExistence type="predicted"/>
<dbReference type="Pfam" id="PF17169">
    <property type="entry name" value="NRBF2_MIT"/>
    <property type="match status" value="1"/>
</dbReference>
<dbReference type="Gene3D" id="1.20.58.80">
    <property type="entry name" value="Phosphotransferase system, lactose/cellobiose-type IIA subunit"/>
    <property type="match status" value="1"/>
</dbReference>
<dbReference type="HOGENOM" id="CLU_087409_0_0_1"/>
<dbReference type="InterPro" id="IPR033393">
    <property type="entry name" value="NRBF2_MIT"/>
</dbReference>
<evidence type="ECO:0000313" key="3">
    <source>
        <dbReference type="EMBL" id="EFX87678.1"/>
    </source>
</evidence>
<reference evidence="3 4" key="1">
    <citation type="journal article" date="2011" name="Science">
        <title>The ecoresponsive genome of Daphnia pulex.</title>
        <authorList>
            <person name="Colbourne J.K."/>
            <person name="Pfrender M.E."/>
            <person name="Gilbert D."/>
            <person name="Thomas W.K."/>
            <person name="Tucker A."/>
            <person name="Oakley T.H."/>
            <person name="Tokishita S."/>
            <person name="Aerts A."/>
            <person name="Arnold G.J."/>
            <person name="Basu M.K."/>
            <person name="Bauer D.J."/>
            <person name="Caceres C.E."/>
            <person name="Carmel L."/>
            <person name="Casola C."/>
            <person name="Choi J.H."/>
            <person name="Detter J.C."/>
            <person name="Dong Q."/>
            <person name="Dusheyko S."/>
            <person name="Eads B.D."/>
            <person name="Frohlich T."/>
            <person name="Geiler-Samerotte K.A."/>
            <person name="Gerlach D."/>
            <person name="Hatcher P."/>
            <person name="Jogdeo S."/>
            <person name="Krijgsveld J."/>
            <person name="Kriventseva E.V."/>
            <person name="Kultz D."/>
            <person name="Laforsch C."/>
            <person name="Lindquist E."/>
            <person name="Lopez J."/>
            <person name="Manak J.R."/>
            <person name="Muller J."/>
            <person name="Pangilinan J."/>
            <person name="Patwardhan R.P."/>
            <person name="Pitluck S."/>
            <person name="Pritham E.J."/>
            <person name="Rechtsteiner A."/>
            <person name="Rho M."/>
            <person name="Rogozin I.B."/>
            <person name="Sakarya O."/>
            <person name="Salamov A."/>
            <person name="Schaack S."/>
            <person name="Shapiro H."/>
            <person name="Shiga Y."/>
            <person name="Skalitzky C."/>
            <person name="Smith Z."/>
            <person name="Souvorov A."/>
            <person name="Sung W."/>
            <person name="Tang Z."/>
            <person name="Tsuchiya D."/>
            <person name="Tu H."/>
            <person name="Vos H."/>
            <person name="Wang M."/>
            <person name="Wolf Y.I."/>
            <person name="Yamagata H."/>
            <person name="Yamada T."/>
            <person name="Ye Y."/>
            <person name="Shaw J.R."/>
            <person name="Andrews J."/>
            <person name="Crease T.J."/>
            <person name="Tang H."/>
            <person name="Lucas S.M."/>
            <person name="Robertson H.M."/>
            <person name="Bork P."/>
            <person name="Koonin E.V."/>
            <person name="Zdobnov E.M."/>
            <person name="Grigoriev I.V."/>
            <person name="Lynch M."/>
            <person name="Boore J.L."/>
        </authorList>
    </citation>
    <scope>NUCLEOTIDE SEQUENCE [LARGE SCALE GENOMIC DNA]</scope>
</reference>
<dbReference type="InterPro" id="IPR039679">
    <property type="entry name" value="NRBF2"/>
</dbReference>
<feature type="region of interest" description="Disordered" evidence="1">
    <location>
        <begin position="180"/>
        <end position="199"/>
    </location>
</feature>
<dbReference type="PANTHER" id="PTHR14964:SF2">
    <property type="entry name" value="NUCLEAR RECEPTOR-BINDING FACTOR 2"/>
    <property type="match status" value="1"/>
</dbReference>
<feature type="domain" description="Nuclear receptor-binding factor 2 MIT" evidence="2">
    <location>
        <begin position="3"/>
        <end position="79"/>
    </location>
</feature>
<evidence type="ECO:0000256" key="1">
    <source>
        <dbReference type="SAM" id="MobiDB-lite"/>
    </source>
</evidence>
<dbReference type="SUPFAM" id="SSF140361">
    <property type="entry name" value="MIT domain-like"/>
    <property type="match status" value="1"/>
</dbReference>
<dbReference type="GO" id="GO:0006914">
    <property type="term" value="P:autophagy"/>
    <property type="evidence" value="ECO:0000318"/>
    <property type="project" value="GO_Central"/>
</dbReference>
<dbReference type="InParanoid" id="E9FZ10"/>
<sequence>MEDSSLNQAHYETRKAEQLIRQGNLDAAIECHEKASTLLTCAMTLSDLTAVQQSLLCQKEYHIRQVWLLQSKIAQLEKYKRKMNSSGGKLGSVSCSVESQHETHQQLKITQMEIMRTLSDADAALHLHADTCTSMDPHLNQVIECLQKMRQQLEQLFQFSHESDTTTDLQLETIEPIDEFAQSSQSISPETEKGSSDLETELPTLAPLEVPQFDFAMLSDIKFDDD</sequence>
<organism evidence="3 4">
    <name type="scientific">Daphnia pulex</name>
    <name type="common">Water flea</name>
    <dbReference type="NCBI Taxonomy" id="6669"/>
    <lineage>
        <taxon>Eukaryota</taxon>
        <taxon>Metazoa</taxon>
        <taxon>Ecdysozoa</taxon>
        <taxon>Arthropoda</taxon>
        <taxon>Crustacea</taxon>
        <taxon>Branchiopoda</taxon>
        <taxon>Diplostraca</taxon>
        <taxon>Cladocera</taxon>
        <taxon>Anomopoda</taxon>
        <taxon>Daphniidae</taxon>
        <taxon>Daphnia</taxon>
    </lineage>
</organism>
<dbReference type="PANTHER" id="PTHR14964">
    <property type="entry name" value="NUCLEAR RECEPTOR BINDING FACTOR 2"/>
    <property type="match status" value="1"/>
</dbReference>
<dbReference type="KEGG" id="dpx:DAPPUDRAFT_306447"/>
<dbReference type="Proteomes" id="UP000000305">
    <property type="component" value="Unassembled WGS sequence"/>
</dbReference>
<evidence type="ECO:0000313" key="4">
    <source>
        <dbReference type="Proteomes" id="UP000000305"/>
    </source>
</evidence>
<dbReference type="EMBL" id="GL732527">
    <property type="protein sequence ID" value="EFX87678.1"/>
    <property type="molecule type" value="Genomic_DNA"/>
</dbReference>
<accession>E9FZ10</accession>